<dbReference type="EMBL" id="MN739576">
    <property type="protein sequence ID" value="QHT13694.1"/>
    <property type="molecule type" value="Genomic_DNA"/>
</dbReference>
<reference evidence="2" key="1">
    <citation type="journal article" date="2020" name="Nature">
        <title>Giant virus diversity and host interactions through global metagenomics.</title>
        <authorList>
            <person name="Schulz F."/>
            <person name="Roux S."/>
            <person name="Paez-Espino D."/>
            <person name="Jungbluth S."/>
            <person name="Walsh D.A."/>
            <person name="Denef V.J."/>
            <person name="McMahon K.D."/>
            <person name="Konstantinidis K.T."/>
            <person name="Eloe-Fadrosh E.A."/>
            <person name="Kyrpides N.C."/>
            <person name="Woyke T."/>
        </authorList>
    </citation>
    <scope>NUCLEOTIDE SEQUENCE</scope>
    <source>
        <strain evidence="2">GVMAG-M-3300023174-132</strain>
    </source>
</reference>
<organism evidence="2">
    <name type="scientific">viral metagenome</name>
    <dbReference type="NCBI Taxonomy" id="1070528"/>
    <lineage>
        <taxon>unclassified sequences</taxon>
        <taxon>metagenomes</taxon>
        <taxon>organismal metagenomes</taxon>
    </lineage>
</organism>
<keyword evidence="1" id="KW-0472">Membrane</keyword>
<feature type="transmembrane region" description="Helical" evidence="1">
    <location>
        <begin position="52"/>
        <end position="75"/>
    </location>
</feature>
<proteinExistence type="predicted"/>
<feature type="transmembrane region" description="Helical" evidence="1">
    <location>
        <begin position="12"/>
        <end position="31"/>
    </location>
</feature>
<feature type="transmembrane region" description="Helical" evidence="1">
    <location>
        <begin position="155"/>
        <end position="172"/>
    </location>
</feature>
<sequence>MSIWQLSSRSLLAWAAAFAIIEPISYFVIPATSSSKAVAEYYNIKKTSVPKVVFGDFMYSTFLYMVTLGILEVIFPNTAVTWITGFLVFMIVQWTGDLSWFAIITYLLPDRWVNEYVNFFRRYGSEISLFAPLGDSLYGLVWFALAAYLMSAAPTAQIAAISLFLFGCLVLSN</sequence>
<evidence type="ECO:0000256" key="1">
    <source>
        <dbReference type="SAM" id="Phobius"/>
    </source>
</evidence>
<name>A0A6C0DBZ8_9ZZZZ</name>
<accession>A0A6C0DBZ8</accession>
<protein>
    <submittedName>
        <fullName evidence="2">Uncharacterized protein</fullName>
    </submittedName>
</protein>
<keyword evidence="1" id="KW-1133">Transmembrane helix</keyword>
<feature type="transmembrane region" description="Helical" evidence="1">
    <location>
        <begin position="129"/>
        <end position="149"/>
    </location>
</feature>
<feature type="transmembrane region" description="Helical" evidence="1">
    <location>
        <begin position="81"/>
        <end position="108"/>
    </location>
</feature>
<dbReference type="AlphaFoldDB" id="A0A6C0DBZ8"/>
<evidence type="ECO:0000313" key="2">
    <source>
        <dbReference type="EMBL" id="QHT13694.1"/>
    </source>
</evidence>
<keyword evidence="1" id="KW-0812">Transmembrane</keyword>